<reference evidence="1 2" key="1">
    <citation type="submission" date="2019-08" db="EMBL/GenBank/DDBJ databases">
        <authorList>
            <person name="Herpell B J."/>
        </authorList>
    </citation>
    <scope>NUCLEOTIDE SEQUENCE [LARGE SCALE GENOMIC DNA]</scope>
    <source>
        <strain evidence="2">Msb3</strain>
        <plasmid evidence="1 2">pII</plasmid>
    </source>
</reference>
<organism evidence="1 2">
    <name type="scientific">Paraburkholderia dioscoreae</name>
    <dbReference type="NCBI Taxonomy" id="2604047"/>
    <lineage>
        <taxon>Bacteria</taxon>
        <taxon>Pseudomonadati</taxon>
        <taxon>Pseudomonadota</taxon>
        <taxon>Betaproteobacteria</taxon>
        <taxon>Burkholderiales</taxon>
        <taxon>Burkholderiaceae</taxon>
        <taxon>Paraburkholderia</taxon>
    </lineage>
</organism>
<dbReference type="EMBL" id="LR699556">
    <property type="protein sequence ID" value="VVD31168.1"/>
    <property type="molecule type" value="Genomic_DNA"/>
</dbReference>
<protein>
    <submittedName>
        <fullName evidence="1">Uncharacterized protein</fullName>
    </submittedName>
</protein>
<dbReference type="AlphaFoldDB" id="A0A5Q4ZLD5"/>
<dbReference type="RefSeq" id="WP_165190219.1">
    <property type="nucleotide sequence ID" value="NZ_LR699556.1"/>
</dbReference>
<dbReference type="KEGG" id="pdio:PDMSB3_0044.3"/>
<gene>
    <name evidence="1" type="ORF">PDMSB3_0044</name>
</gene>
<sequence>MRLIESVEYKTGVPHEYQFEITTGELIALIGTHSVLLSKEKRGNPVPAKAA</sequence>
<keyword evidence="1" id="KW-0614">Plasmid</keyword>
<evidence type="ECO:0000313" key="2">
    <source>
        <dbReference type="Proteomes" id="UP000325811"/>
    </source>
</evidence>
<accession>A0A5Q4ZLD5</accession>
<geneLocation type="plasmid" evidence="1 2">
    <name>pII</name>
</geneLocation>
<evidence type="ECO:0000313" key="1">
    <source>
        <dbReference type="EMBL" id="VVD31168.1"/>
    </source>
</evidence>
<name>A0A5Q4ZLD5_9BURK</name>
<proteinExistence type="predicted"/>
<keyword evidence="2" id="KW-1185">Reference proteome</keyword>
<dbReference type="Proteomes" id="UP000325811">
    <property type="component" value="Plasmid pII"/>
</dbReference>